<reference evidence="2 3" key="1">
    <citation type="submission" date="2018-12" db="EMBL/GenBank/DDBJ databases">
        <authorList>
            <consortium name="Pathogen Informatics"/>
        </authorList>
    </citation>
    <scope>NUCLEOTIDE SEQUENCE [LARGE SCALE GENOMIC DNA]</scope>
    <source>
        <strain evidence="2 3">NCTC9419</strain>
    </source>
</reference>
<sequence>MIKALMLTLLLSLSVQPALANPQTFNGVLQAYWLPIWHNDVNQPQLTYRFFPDAASAAKGKVINLRHPALDLKRLQQDHPEFVAQRQGHVEYYGTLKVDESTAYNECGLDFYEAQQAVFTPQAPQPFDIERLEKQSGCQSYPWLLSYQLKEDAAAVVLRAAPDSNAEAVAQLSGDQPLVQIRQVNADWLQVAVYDAANQPPMGNTRGYIELRHLQPLN</sequence>
<proteinExistence type="predicted"/>
<dbReference type="Proteomes" id="UP000271603">
    <property type="component" value="Chromosome"/>
</dbReference>
<evidence type="ECO:0000256" key="1">
    <source>
        <dbReference type="SAM" id="SignalP"/>
    </source>
</evidence>
<dbReference type="AlphaFoldDB" id="A0A3S4I3G5"/>
<evidence type="ECO:0000313" key="2">
    <source>
        <dbReference type="EMBL" id="VEA72529.1"/>
    </source>
</evidence>
<feature type="signal peptide" evidence="1">
    <location>
        <begin position="1"/>
        <end position="20"/>
    </location>
</feature>
<protein>
    <recommendedName>
        <fullName evidence="4">SH3 domain-containing protein</fullName>
    </recommendedName>
</protein>
<dbReference type="EMBL" id="LR134155">
    <property type="protein sequence ID" value="VEA72529.1"/>
    <property type="molecule type" value="Genomic_DNA"/>
</dbReference>
<accession>A0A3S4I3G5</accession>
<name>A0A3S4I3G5_SERRU</name>
<feature type="chain" id="PRO_5018694589" description="SH3 domain-containing protein" evidence="1">
    <location>
        <begin position="21"/>
        <end position="218"/>
    </location>
</feature>
<gene>
    <name evidence="2" type="ORF">NCTC9419_04143</name>
</gene>
<organism evidence="2 3">
    <name type="scientific">Serratia rubidaea</name>
    <name type="common">Serratia marinorubra</name>
    <dbReference type="NCBI Taxonomy" id="61652"/>
    <lineage>
        <taxon>Bacteria</taxon>
        <taxon>Pseudomonadati</taxon>
        <taxon>Pseudomonadota</taxon>
        <taxon>Gammaproteobacteria</taxon>
        <taxon>Enterobacterales</taxon>
        <taxon>Yersiniaceae</taxon>
        <taxon>Serratia</taxon>
    </lineage>
</organism>
<evidence type="ECO:0000313" key="3">
    <source>
        <dbReference type="Proteomes" id="UP000271603"/>
    </source>
</evidence>
<evidence type="ECO:0008006" key="4">
    <source>
        <dbReference type="Google" id="ProtNLM"/>
    </source>
</evidence>
<keyword evidence="1" id="KW-0732">Signal</keyword>